<protein>
    <recommendedName>
        <fullName evidence="1">TniQ domain-containing protein</fullName>
    </recommendedName>
</protein>
<sequence length="438" mass="51828">MSMIWNQRSELYNIEPLGLETGMVESLSSYIIRLTYKHNLNVGDLVNKLIIPELNKDYLIKSAIYGGDSFFEGAKTINGCMDNSIDTVRVLELFTTRNDLSNLTLYRFKRFFSLRNLFNDYLSWCPKCINEWSVENLEIYYPLVWHLKNVEICDKHNCFLLDFCLNCHKKMKFLRRKNIPGYCSNCFIFLGDSNLETEKKEEITDWHRFLSLNILNLLKLDFNLIHTEFVIIKQLNFINEKFFGGNMSEMSKFCCIPNSTLWYWIKGINKSTLEGILLICFKLNIEIIDFLLKGKKVGINTNSINLLFSNNEKLQRVSIPIDFRLIEKKLEGILKLDIPISMTLAANQIGRDRRVLYRKFPVYCKMISQRYRSFTKEKATERINLLKKEVQVIFQLLIDDGIFPSRREIEKRLGKRSVFRERVLKEYWKNLLVEHKLI</sequence>
<dbReference type="Proteomes" id="UP000037326">
    <property type="component" value="Unassembled WGS sequence"/>
</dbReference>
<name>A0A0K9FBC0_9BACI</name>
<evidence type="ECO:0000313" key="3">
    <source>
        <dbReference type="Proteomes" id="UP000037326"/>
    </source>
</evidence>
<dbReference type="EMBL" id="LFXJ01000005">
    <property type="protein sequence ID" value="KMY31416.1"/>
    <property type="molecule type" value="Genomic_DNA"/>
</dbReference>
<gene>
    <name evidence="2" type="ORF">ACZ11_03970</name>
</gene>
<dbReference type="PATRIC" id="fig|582475.4.peg.202"/>
<accession>A0A0K9FBC0</accession>
<evidence type="ECO:0000259" key="1">
    <source>
        <dbReference type="Pfam" id="PF06527"/>
    </source>
</evidence>
<proteinExistence type="predicted"/>
<dbReference type="Pfam" id="PF06527">
    <property type="entry name" value="TniQ"/>
    <property type="match status" value="1"/>
</dbReference>
<dbReference type="InterPro" id="IPR009492">
    <property type="entry name" value="TniQ"/>
</dbReference>
<dbReference type="AlphaFoldDB" id="A0A0K9FBC0"/>
<feature type="domain" description="TniQ" evidence="1">
    <location>
        <begin position="16"/>
        <end position="160"/>
    </location>
</feature>
<reference evidence="3" key="1">
    <citation type="submission" date="2015-07" db="EMBL/GenBank/DDBJ databases">
        <authorList>
            <consortium name="Consortium for Microbial Forensics and Genomics (microFORGE)"/>
            <person name="Knight B.M."/>
            <person name="Roberts D.P."/>
            <person name="Lin D."/>
            <person name="Hari K."/>
            <person name="Fletcher J."/>
            <person name="Melcher U."/>
            <person name="Blagden T."/>
            <person name="Winegar R.A."/>
        </authorList>
    </citation>
    <scope>NUCLEOTIDE SEQUENCE [LARGE SCALE GENOMIC DNA]</scope>
    <source>
        <strain evidence="3">DSM 23493</strain>
    </source>
</reference>
<organism evidence="2 3">
    <name type="scientific">Lysinibacillus xylanilyticus</name>
    <dbReference type="NCBI Taxonomy" id="582475"/>
    <lineage>
        <taxon>Bacteria</taxon>
        <taxon>Bacillati</taxon>
        <taxon>Bacillota</taxon>
        <taxon>Bacilli</taxon>
        <taxon>Bacillales</taxon>
        <taxon>Bacillaceae</taxon>
        <taxon>Lysinibacillus</taxon>
    </lineage>
</organism>
<comment type="caution">
    <text evidence="2">The sequence shown here is derived from an EMBL/GenBank/DDBJ whole genome shotgun (WGS) entry which is preliminary data.</text>
</comment>
<evidence type="ECO:0000313" key="2">
    <source>
        <dbReference type="EMBL" id="KMY31416.1"/>
    </source>
</evidence>